<accession>A0A4S8IZ69</accession>
<dbReference type="EMBL" id="PYDT01000008">
    <property type="protein sequence ID" value="THU54298.1"/>
    <property type="molecule type" value="Genomic_DNA"/>
</dbReference>
<dbReference type="AlphaFoldDB" id="A0A4S8IZ69"/>
<proteinExistence type="predicted"/>
<dbReference type="STRING" id="52838.A0A4S8IZ69"/>
<keyword evidence="2" id="KW-1185">Reference proteome</keyword>
<name>A0A4S8IZ69_MUSBA</name>
<protein>
    <submittedName>
        <fullName evidence="1">Uncharacterized protein</fullName>
    </submittedName>
</protein>
<gene>
    <name evidence="1" type="ORF">C4D60_Mb10t23600</name>
</gene>
<sequence length="113" mass="12896">MSTEFFELAIPLTSAGMMPKSAEYAWLVEKEQPDGLTSKQVRPYLMDLGNTNGLFIDDNHIEPQHGIMNLKRILLGLAMVARNMYCHMGSRLDECRVEKPFIRKGLLIQQSVR</sequence>
<comment type="caution">
    <text evidence="1">The sequence shown here is derived from an EMBL/GenBank/DDBJ whole genome shotgun (WGS) entry which is preliminary data.</text>
</comment>
<dbReference type="Proteomes" id="UP000317650">
    <property type="component" value="Chromosome 10"/>
</dbReference>
<evidence type="ECO:0000313" key="2">
    <source>
        <dbReference type="Proteomes" id="UP000317650"/>
    </source>
</evidence>
<evidence type="ECO:0000313" key="1">
    <source>
        <dbReference type="EMBL" id="THU54298.1"/>
    </source>
</evidence>
<organism evidence="1 2">
    <name type="scientific">Musa balbisiana</name>
    <name type="common">Banana</name>
    <dbReference type="NCBI Taxonomy" id="52838"/>
    <lineage>
        <taxon>Eukaryota</taxon>
        <taxon>Viridiplantae</taxon>
        <taxon>Streptophyta</taxon>
        <taxon>Embryophyta</taxon>
        <taxon>Tracheophyta</taxon>
        <taxon>Spermatophyta</taxon>
        <taxon>Magnoliopsida</taxon>
        <taxon>Liliopsida</taxon>
        <taxon>Zingiberales</taxon>
        <taxon>Musaceae</taxon>
        <taxon>Musa</taxon>
    </lineage>
</organism>
<dbReference type="Gene3D" id="2.60.200.20">
    <property type="match status" value="1"/>
</dbReference>
<reference evidence="1 2" key="1">
    <citation type="journal article" date="2019" name="Nat. Plants">
        <title>Genome sequencing of Musa balbisiana reveals subgenome evolution and function divergence in polyploid bananas.</title>
        <authorList>
            <person name="Yao X."/>
        </authorList>
    </citation>
    <scope>NUCLEOTIDE SEQUENCE [LARGE SCALE GENOMIC DNA]</scope>
    <source>
        <strain evidence="2">cv. DH-PKW</strain>
        <tissue evidence="1">Leaves</tissue>
    </source>
</reference>